<dbReference type="InterPro" id="IPR018496">
    <property type="entry name" value="PsdUridine_synth_RsuA/RluB_CS"/>
</dbReference>
<dbReference type="EMBL" id="VFJB01000002">
    <property type="protein sequence ID" value="KAA0259175.1"/>
    <property type="molecule type" value="Genomic_DNA"/>
</dbReference>
<evidence type="ECO:0000313" key="7">
    <source>
        <dbReference type="Proteomes" id="UP000322876"/>
    </source>
</evidence>
<dbReference type="PROSITE" id="PS50889">
    <property type="entry name" value="S4"/>
    <property type="match status" value="1"/>
</dbReference>
<name>A0A5A8F606_9BACT</name>
<dbReference type="InterPro" id="IPR020094">
    <property type="entry name" value="TruA/RsuA/RluB/E/F_N"/>
</dbReference>
<dbReference type="GO" id="GO:0003723">
    <property type="term" value="F:RNA binding"/>
    <property type="evidence" value="ECO:0007669"/>
    <property type="project" value="UniProtKB-KW"/>
</dbReference>
<dbReference type="InterPro" id="IPR042092">
    <property type="entry name" value="PsdUridine_s_RsuA/RluB/E/F_cat"/>
</dbReference>
<gene>
    <name evidence="6" type="ORF">FHQ18_01625</name>
</gene>
<evidence type="ECO:0000256" key="1">
    <source>
        <dbReference type="ARBA" id="ARBA00008348"/>
    </source>
</evidence>
<dbReference type="Gene3D" id="3.30.70.580">
    <property type="entry name" value="Pseudouridine synthase I, catalytic domain, N-terminal subdomain"/>
    <property type="match status" value="1"/>
</dbReference>
<dbReference type="Gene3D" id="3.10.290.10">
    <property type="entry name" value="RNA-binding S4 domain"/>
    <property type="match status" value="1"/>
</dbReference>
<dbReference type="InterPro" id="IPR000748">
    <property type="entry name" value="PsdUridine_synth_RsuA/RluB/E/F"/>
</dbReference>
<dbReference type="Pfam" id="PF00849">
    <property type="entry name" value="PseudoU_synth_2"/>
    <property type="match status" value="1"/>
</dbReference>
<protein>
    <recommendedName>
        <fullName evidence="4">Pseudouridine synthase</fullName>
        <ecNumber evidence="4">5.4.99.-</ecNumber>
    </recommendedName>
</protein>
<dbReference type="RefSeq" id="WP_149265430.1">
    <property type="nucleotide sequence ID" value="NZ_VFJB01000002.1"/>
</dbReference>
<evidence type="ECO:0000256" key="3">
    <source>
        <dbReference type="PROSITE-ProRule" id="PRU00182"/>
    </source>
</evidence>
<dbReference type="AlphaFoldDB" id="A0A5A8F606"/>
<dbReference type="OrthoDB" id="9807213at2"/>
<dbReference type="CDD" id="cd00165">
    <property type="entry name" value="S4"/>
    <property type="match status" value="1"/>
</dbReference>
<dbReference type="InterPro" id="IPR036986">
    <property type="entry name" value="S4_RNA-bd_sf"/>
</dbReference>
<dbReference type="Pfam" id="PF01479">
    <property type="entry name" value="S4"/>
    <property type="match status" value="1"/>
</dbReference>
<dbReference type="Gene3D" id="3.30.70.1560">
    <property type="entry name" value="Alpha-L RNA-binding motif"/>
    <property type="match status" value="1"/>
</dbReference>
<dbReference type="InterPro" id="IPR006145">
    <property type="entry name" value="PsdUridine_synth_RsuA/RluA"/>
</dbReference>
<dbReference type="PANTHER" id="PTHR47683:SF2">
    <property type="entry name" value="RNA-BINDING S4 DOMAIN-CONTAINING PROTEIN"/>
    <property type="match status" value="1"/>
</dbReference>
<dbReference type="InterPro" id="IPR050343">
    <property type="entry name" value="RsuA_PseudoU_synthase"/>
</dbReference>
<sequence>MAGVEKELIRLNKLIASSGKYSRREADRLIFEGKVSVNGRVVYNPAERFSVQDRINVNGELLELSKKIYLKFYKPRGMLTSYDSFRGKKSLLDIPFFRKNKLGYSGRLDYDSEGLIIFTNDGELIYNLQRPEKKVEKEYIVHVNKKLKHKEEKMIINGLETEDIKYLPCKLWYEGGNKYRVILVEGKKRQIRKMFGHFKINVERLIRIRIGNITVKDLKVGEYRELTKAELEGLLKCIG</sequence>
<comment type="similarity">
    <text evidence="1 4">Belongs to the pseudouridine synthase RsuA family.</text>
</comment>
<keyword evidence="7" id="KW-1185">Reference proteome</keyword>
<dbReference type="GO" id="GO:0000455">
    <property type="term" value="P:enzyme-directed rRNA pseudouridine synthesis"/>
    <property type="evidence" value="ECO:0007669"/>
    <property type="project" value="UniProtKB-ARBA"/>
</dbReference>
<dbReference type="FunFam" id="3.10.290.10:FF:000003">
    <property type="entry name" value="Pseudouridine synthase"/>
    <property type="match status" value="1"/>
</dbReference>
<comment type="caution">
    <text evidence="6">The sequence shown here is derived from an EMBL/GenBank/DDBJ whole genome shotgun (WGS) entry which is preliminary data.</text>
</comment>
<dbReference type="InterPro" id="IPR020103">
    <property type="entry name" value="PsdUridine_synth_cat_dom_sf"/>
</dbReference>
<evidence type="ECO:0000313" key="6">
    <source>
        <dbReference type="EMBL" id="KAA0259175.1"/>
    </source>
</evidence>
<evidence type="ECO:0000256" key="2">
    <source>
        <dbReference type="ARBA" id="ARBA00023235"/>
    </source>
</evidence>
<feature type="domain" description="RNA-binding S4" evidence="5">
    <location>
        <begin position="9"/>
        <end position="69"/>
    </location>
</feature>
<proteinExistence type="inferred from homology"/>
<accession>A0A5A8F606</accession>
<dbReference type="SUPFAM" id="SSF55120">
    <property type="entry name" value="Pseudouridine synthase"/>
    <property type="match status" value="1"/>
</dbReference>
<evidence type="ECO:0000259" key="5">
    <source>
        <dbReference type="SMART" id="SM00363"/>
    </source>
</evidence>
<keyword evidence="3" id="KW-0694">RNA-binding</keyword>
<reference evidence="6 7" key="1">
    <citation type="submission" date="2019-06" db="EMBL/GenBank/DDBJ databases">
        <title>Genomic insights into carbon and energy metabolism of Deferribacter autotrophicus revealed new metabolic traits in the phylum Deferribacteres.</title>
        <authorList>
            <person name="Slobodkin A.I."/>
            <person name="Slobodkina G.B."/>
            <person name="Allioux M."/>
            <person name="Alain K."/>
            <person name="Jebbar M."/>
            <person name="Shadrin V."/>
            <person name="Kublanov I.V."/>
            <person name="Toshchakov S.V."/>
            <person name="Bonch-Osmolovskaya E.A."/>
        </authorList>
    </citation>
    <scope>NUCLEOTIDE SEQUENCE [LARGE SCALE GENOMIC DNA]</scope>
    <source>
        <strain evidence="6 7">SL50</strain>
    </source>
</reference>
<dbReference type="PANTHER" id="PTHR47683">
    <property type="entry name" value="PSEUDOURIDINE SYNTHASE FAMILY PROTEIN-RELATED"/>
    <property type="match status" value="1"/>
</dbReference>
<dbReference type="PROSITE" id="PS01149">
    <property type="entry name" value="PSI_RSU"/>
    <property type="match status" value="1"/>
</dbReference>
<dbReference type="InterPro" id="IPR002942">
    <property type="entry name" value="S4_RNA-bd"/>
</dbReference>
<keyword evidence="2 4" id="KW-0413">Isomerase</keyword>
<dbReference type="NCBIfam" id="TIGR00093">
    <property type="entry name" value="pseudouridine synthase"/>
    <property type="match status" value="1"/>
</dbReference>
<dbReference type="GO" id="GO:0120159">
    <property type="term" value="F:rRNA pseudouridine synthase activity"/>
    <property type="evidence" value="ECO:0007669"/>
    <property type="project" value="UniProtKB-ARBA"/>
</dbReference>
<evidence type="ECO:0000256" key="4">
    <source>
        <dbReference type="RuleBase" id="RU003887"/>
    </source>
</evidence>
<dbReference type="Proteomes" id="UP000322876">
    <property type="component" value="Unassembled WGS sequence"/>
</dbReference>
<organism evidence="6 7">
    <name type="scientific">Deferribacter autotrophicus</name>
    <dbReference type="NCBI Taxonomy" id="500465"/>
    <lineage>
        <taxon>Bacteria</taxon>
        <taxon>Pseudomonadati</taxon>
        <taxon>Deferribacterota</taxon>
        <taxon>Deferribacteres</taxon>
        <taxon>Deferribacterales</taxon>
        <taxon>Deferribacteraceae</taxon>
        <taxon>Deferribacter</taxon>
    </lineage>
</organism>
<dbReference type="SMART" id="SM00363">
    <property type="entry name" value="S4"/>
    <property type="match status" value="1"/>
</dbReference>
<dbReference type="EC" id="5.4.99.-" evidence="4"/>
<dbReference type="SUPFAM" id="SSF55174">
    <property type="entry name" value="Alpha-L RNA-binding motif"/>
    <property type="match status" value="1"/>
</dbReference>